<evidence type="ECO:0000256" key="1">
    <source>
        <dbReference type="ARBA" id="ARBA00001974"/>
    </source>
</evidence>
<keyword evidence="9" id="KW-1185">Reference proteome</keyword>
<dbReference type="SUPFAM" id="SSF55103">
    <property type="entry name" value="FAD-linked oxidases, C-terminal domain"/>
    <property type="match status" value="1"/>
</dbReference>
<feature type="domain" description="FAD-binding PCMH-type" evidence="7">
    <location>
        <begin position="43"/>
        <end position="227"/>
    </location>
</feature>
<reference evidence="8 9" key="1">
    <citation type="submission" date="2019-06" db="EMBL/GenBank/DDBJ databases">
        <title>WGS assembly of Gossypium darwinii.</title>
        <authorList>
            <person name="Chen Z.J."/>
            <person name="Sreedasyam A."/>
            <person name="Ando A."/>
            <person name="Song Q."/>
            <person name="De L."/>
            <person name="Hulse-Kemp A."/>
            <person name="Ding M."/>
            <person name="Ye W."/>
            <person name="Kirkbride R."/>
            <person name="Jenkins J."/>
            <person name="Plott C."/>
            <person name="Lovell J."/>
            <person name="Lin Y.-M."/>
            <person name="Vaughn R."/>
            <person name="Liu B."/>
            <person name="Li W."/>
            <person name="Simpson S."/>
            <person name="Scheffler B."/>
            <person name="Saski C."/>
            <person name="Grover C."/>
            <person name="Hu G."/>
            <person name="Conover J."/>
            <person name="Carlson J."/>
            <person name="Shu S."/>
            <person name="Boston L."/>
            <person name="Williams M."/>
            <person name="Peterson D."/>
            <person name="Mcgee K."/>
            <person name="Jones D."/>
            <person name="Wendel J."/>
            <person name="Stelly D."/>
            <person name="Grimwood J."/>
            <person name="Schmutz J."/>
        </authorList>
    </citation>
    <scope>NUCLEOTIDE SEQUENCE [LARGE SCALE GENOMIC DNA]</scope>
    <source>
        <strain evidence="8">1808015.09</strain>
    </source>
</reference>
<dbReference type="GO" id="GO:0071949">
    <property type="term" value="F:FAD binding"/>
    <property type="evidence" value="ECO:0007669"/>
    <property type="project" value="InterPro"/>
</dbReference>
<dbReference type="AlphaFoldDB" id="A0A5D2BTK4"/>
<accession>A0A5D2BTK4</accession>
<evidence type="ECO:0000313" key="9">
    <source>
        <dbReference type="Proteomes" id="UP000323506"/>
    </source>
</evidence>
<dbReference type="PANTHER" id="PTHR13878:SF127">
    <property type="entry name" value="CYTOKININ DEHYDROGENASE 3"/>
    <property type="match status" value="1"/>
</dbReference>
<dbReference type="InterPro" id="IPR006093">
    <property type="entry name" value="Oxy_OxRdtase_FAD_BS"/>
</dbReference>
<dbReference type="InterPro" id="IPR016167">
    <property type="entry name" value="FAD-bd_PCMH_sub1"/>
</dbReference>
<organism evidence="8 9">
    <name type="scientific">Gossypium darwinii</name>
    <name type="common">Darwin's cotton</name>
    <name type="synonym">Gossypium barbadense var. darwinii</name>
    <dbReference type="NCBI Taxonomy" id="34276"/>
    <lineage>
        <taxon>Eukaryota</taxon>
        <taxon>Viridiplantae</taxon>
        <taxon>Streptophyta</taxon>
        <taxon>Embryophyta</taxon>
        <taxon>Tracheophyta</taxon>
        <taxon>Spermatophyta</taxon>
        <taxon>Magnoliopsida</taxon>
        <taxon>eudicotyledons</taxon>
        <taxon>Gunneridae</taxon>
        <taxon>Pentapetalae</taxon>
        <taxon>rosids</taxon>
        <taxon>malvids</taxon>
        <taxon>Malvales</taxon>
        <taxon>Malvaceae</taxon>
        <taxon>Malvoideae</taxon>
        <taxon>Gossypium</taxon>
    </lineage>
</organism>
<protein>
    <recommendedName>
        <fullName evidence="7">FAD-binding PCMH-type domain-containing protein</fullName>
    </recommendedName>
</protein>
<keyword evidence="3" id="KW-0285">Flavoprotein</keyword>
<proteinExistence type="inferred from homology"/>
<dbReference type="InterPro" id="IPR015345">
    <property type="entry name" value="Cytokinin_DH_FAD/cytokin-bd"/>
</dbReference>
<sequence>MSIIGISKHWNNKLLPPLDNITDKLSLDPSAIESASQDFGHIVKSIPKAVLQPSSIADIASLINFSYNSSIPFTIAAKGHGHSVRGQAMASDGVVVNMTSMKKHRNGTGIWVSNDGVYADVGGEQLWIDVLNATLKHGVAPVSWTDYLYLTVGGTLSNGGISGQSFRYGPQISNVYEMDVITAFTRDQELLISINGRHDSHALDYLEGSLLMDHGSPDNWRSSFFPPKHHPKITSSITNHRIIYCLEVVKHYDDQTQNTVDKELEQLLKGLSYMPGFMFEKDVLYAEFLNRVLRGELKARSEGLWDVPHPWLNLFIPKSQIEGFNDGVFKGIVLERNITTGPVLVYPMNRKKWDDRMSAVIPDEEIFYTVGFLHSSGFDDWEAFDDQNKEILKFCEDAGIGVKQYLPHFTSKDEWVHHFGSKWETFQQRKFQFDPKMILSPGQRIFNNN</sequence>
<dbReference type="GO" id="GO:0009690">
    <property type="term" value="P:cytokinin metabolic process"/>
    <property type="evidence" value="ECO:0007669"/>
    <property type="project" value="InterPro"/>
</dbReference>
<comment type="catalytic activity">
    <reaction evidence="6">
        <text>N(6)-dimethylallyladenine + A + H2O = 3-methyl-2-butenal + adenine + AH2</text>
        <dbReference type="Rhea" id="RHEA:13625"/>
        <dbReference type="ChEBI" id="CHEBI:13193"/>
        <dbReference type="ChEBI" id="CHEBI:15377"/>
        <dbReference type="ChEBI" id="CHEBI:15825"/>
        <dbReference type="ChEBI" id="CHEBI:16708"/>
        <dbReference type="ChEBI" id="CHEBI:17499"/>
        <dbReference type="ChEBI" id="CHEBI:17660"/>
        <dbReference type="EC" id="1.5.99.12"/>
    </reaction>
</comment>
<dbReference type="EMBL" id="CM017707">
    <property type="protein sequence ID" value="TYG59770.1"/>
    <property type="molecule type" value="Genomic_DNA"/>
</dbReference>
<dbReference type="Gene3D" id="3.30.465.10">
    <property type="match status" value="1"/>
</dbReference>
<evidence type="ECO:0000256" key="4">
    <source>
        <dbReference type="ARBA" id="ARBA00022827"/>
    </source>
</evidence>
<gene>
    <name evidence="8" type="ORF">ES288_D07G012900v1</name>
</gene>
<dbReference type="InterPro" id="IPR016169">
    <property type="entry name" value="FAD-bd_PCMH_sub2"/>
</dbReference>
<evidence type="ECO:0000313" key="8">
    <source>
        <dbReference type="EMBL" id="TYG59770.1"/>
    </source>
</evidence>
<dbReference type="Gene3D" id="3.30.43.10">
    <property type="entry name" value="Uridine Diphospho-n-acetylenolpyruvylglucosamine Reductase, domain 2"/>
    <property type="match status" value="2"/>
</dbReference>
<dbReference type="InterPro" id="IPR016170">
    <property type="entry name" value="Cytok_DH_C_sf"/>
</dbReference>
<dbReference type="Pfam" id="PF09265">
    <property type="entry name" value="Cytokin-bind"/>
    <property type="match status" value="1"/>
</dbReference>
<name>A0A5D2BTK4_GOSDA</name>
<dbReference type="PANTHER" id="PTHR13878">
    <property type="entry name" value="GULONOLACTONE OXIDASE"/>
    <property type="match status" value="1"/>
</dbReference>
<dbReference type="SUPFAM" id="SSF56176">
    <property type="entry name" value="FAD-binding/transporter-associated domain-like"/>
    <property type="match status" value="1"/>
</dbReference>
<evidence type="ECO:0000256" key="3">
    <source>
        <dbReference type="ARBA" id="ARBA00022630"/>
    </source>
</evidence>
<comment type="similarity">
    <text evidence="2">Belongs to the oxygen-dependent FAD-linked oxidoreductase family.</text>
</comment>
<evidence type="ECO:0000256" key="5">
    <source>
        <dbReference type="ARBA" id="ARBA00023002"/>
    </source>
</evidence>
<comment type="cofactor">
    <cofactor evidence="1">
        <name>FAD</name>
        <dbReference type="ChEBI" id="CHEBI:57692"/>
    </cofactor>
</comment>
<dbReference type="PROSITE" id="PS51387">
    <property type="entry name" value="FAD_PCMH"/>
    <property type="match status" value="1"/>
</dbReference>
<dbReference type="InterPro" id="IPR016166">
    <property type="entry name" value="FAD-bd_PCMH"/>
</dbReference>
<evidence type="ECO:0000259" key="7">
    <source>
        <dbReference type="PROSITE" id="PS51387"/>
    </source>
</evidence>
<evidence type="ECO:0000256" key="2">
    <source>
        <dbReference type="ARBA" id="ARBA00005466"/>
    </source>
</evidence>
<dbReference type="InterPro" id="IPR036318">
    <property type="entry name" value="FAD-bd_PCMH-like_sf"/>
</dbReference>
<dbReference type="Proteomes" id="UP000323506">
    <property type="component" value="Chromosome D07"/>
</dbReference>
<dbReference type="InterPro" id="IPR016164">
    <property type="entry name" value="FAD-linked_Oxase-like_C"/>
</dbReference>
<dbReference type="PROSITE" id="PS00862">
    <property type="entry name" value="OX2_COVAL_FAD"/>
    <property type="match status" value="1"/>
</dbReference>
<dbReference type="Gene3D" id="3.40.462.10">
    <property type="entry name" value="FAD-linked oxidases, C-terminal domain"/>
    <property type="match status" value="1"/>
</dbReference>
<keyword evidence="4" id="KW-0274">FAD</keyword>
<dbReference type="InterPro" id="IPR050432">
    <property type="entry name" value="FAD-linked_Oxidoreductases_BP"/>
</dbReference>
<keyword evidence="5" id="KW-0560">Oxidoreductase</keyword>
<evidence type="ECO:0000256" key="6">
    <source>
        <dbReference type="ARBA" id="ARBA00048224"/>
    </source>
</evidence>
<dbReference type="GO" id="GO:0019139">
    <property type="term" value="F:cytokinin dehydrogenase activity"/>
    <property type="evidence" value="ECO:0007669"/>
    <property type="project" value="UniProtKB-EC"/>
</dbReference>